<reference evidence="2 3" key="1">
    <citation type="journal article" date="2017" name="Gigascience">
        <title>Genome sequence of the small brown planthopper, Laodelphax striatellus.</title>
        <authorList>
            <person name="Zhu J."/>
            <person name="Jiang F."/>
            <person name="Wang X."/>
            <person name="Yang P."/>
            <person name="Bao Y."/>
            <person name="Zhao W."/>
            <person name="Wang W."/>
            <person name="Lu H."/>
            <person name="Wang Q."/>
            <person name="Cui N."/>
            <person name="Li J."/>
            <person name="Chen X."/>
            <person name="Luo L."/>
            <person name="Yu J."/>
            <person name="Kang L."/>
            <person name="Cui F."/>
        </authorList>
    </citation>
    <scope>NUCLEOTIDE SEQUENCE [LARGE SCALE GENOMIC DNA]</scope>
    <source>
        <strain evidence="2">Lst14</strain>
    </source>
</reference>
<proteinExistence type="predicted"/>
<gene>
    <name evidence="2" type="ORF">LSTR_LSTR016483</name>
</gene>
<feature type="compositionally biased region" description="Basic and acidic residues" evidence="1">
    <location>
        <begin position="1"/>
        <end position="11"/>
    </location>
</feature>
<accession>A0A482XMC6</accession>
<sequence length="394" mass="45105">MGDMGYRRNLNDDYNTGSNEQFSVNQGKFGMSDEARPGMPNRVDSLLRNRDFPNIPVDQSRAGMFNEREPMERDRVFPQFPPDQGRTGMLNQREPLLSNPPRFPVDQGRPGLLEQVGSMLRDKNVSQFSLNLGRTGLPNQAGPIQRDFSQFPADPVRPDLLTQSGPLKRDDGPGPVRKDGSLLMGYDRPIDTFGPNAMPPFSSISLNMKPAGPNWNAPINAGGLYSGPNSMARNYQENDIEIGRNRSVPQSMDSVAMDNNSQNPIYNKSIHERLGEHPSRERSNAENFFSRDYQSRSRSPDRRQSQNREFERSPSPEWRESRSRDRRRSRSTSRRRSRSSGRSEKRMRMTSQYSRDGDLFKRRGEVGDRRSRSRDRFGIKGKTYDKDSLMSMKK</sequence>
<organism evidence="2 3">
    <name type="scientific">Laodelphax striatellus</name>
    <name type="common">Small brown planthopper</name>
    <name type="synonym">Delphax striatella</name>
    <dbReference type="NCBI Taxonomy" id="195883"/>
    <lineage>
        <taxon>Eukaryota</taxon>
        <taxon>Metazoa</taxon>
        <taxon>Ecdysozoa</taxon>
        <taxon>Arthropoda</taxon>
        <taxon>Hexapoda</taxon>
        <taxon>Insecta</taxon>
        <taxon>Pterygota</taxon>
        <taxon>Neoptera</taxon>
        <taxon>Paraneoptera</taxon>
        <taxon>Hemiptera</taxon>
        <taxon>Auchenorrhyncha</taxon>
        <taxon>Fulgoroidea</taxon>
        <taxon>Delphacidae</taxon>
        <taxon>Criomorphinae</taxon>
        <taxon>Laodelphax</taxon>
    </lineage>
</organism>
<dbReference type="OrthoDB" id="428974at2759"/>
<evidence type="ECO:0000313" key="3">
    <source>
        <dbReference type="Proteomes" id="UP000291343"/>
    </source>
</evidence>
<evidence type="ECO:0000256" key="1">
    <source>
        <dbReference type="SAM" id="MobiDB-lite"/>
    </source>
</evidence>
<dbReference type="AlphaFoldDB" id="A0A482XMC6"/>
<feature type="compositionally biased region" description="Basic residues" evidence="1">
    <location>
        <begin position="324"/>
        <end position="339"/>
    </location>
</feature>
<feature type="compositionally biased region" description="Basic and acidic residues" evidence="1">
    <location>
        <begin position="293"/>
        <end position="323"/>
    </location>
</feature>
<feature type="compositionally biased region" description="Basic and acidic residues" evidence="1">
    <location>
        <begin position="167"/>
        <end position="180"/>
    </location>
</feature>
<evidence type="ECO:0000313" key="2">
    <source>
        <dbReference type="EMBL" id="RZF46468.1"/>
    </source>
</evidence>
<protein>
    <submittedName>
        <fullName evidence="2">Uncharacterized protein</fullName>
    </submittedName>
</protein>
<feature type="region of interest" description="Disordered" evidence="1">
    <location>
        <begin position="1"/>
        <end position="22"/>
    </location>
</feature>
<feature type="compositionally biased region" description="Polar residues" evidence="1">
    <location>
        <begin position="12"/>
        <end position="22"/>
    </location>
</feature>
<feature type="compositionally biased region" description="Basic and acidic residues" evidence="1">
    <location>
        <begin position="272"/>
        <end position="284"/>
    </location>
</feature>
<feature type="compositionally biased region" description="Basic and acidic residues" evidence="1">
    <location>
        <begin position="355"/>
        <end position="388"/>
    </location>
</feature>
<feature type="region of interest" description="Disordered" evidence="1">
    <location>
        <begin position="272"/>
        <end position="394"/>
    </location>
</feature>
<dbReference type="InParanoid" id="A0A482XMC6"/>
<name>A0A482XMC6_LAOST</name>
<comment type="caution">
    <text evidence="2">The sequence shown here is derived from an EMBL/GenBank/DDBJ whole genome shotgun (WGS) entry which is preliminary data.</text>
</comment>
<feature type="region of interest" description="Disordered" evidence="1">
    <location>
        <begin position="136"/>
        <end position="181"/>
    </location>
</feature>
<feature type="non-terminal residue" evidence="2">
    <location>
        <position position="394"/>
    </location>
</feature>
<dbReference type="EMBL" id="QKKF02006291">
    <property type="protein sequence ID" value="RZF46468.1"/>
    <property type="molecule type" value="Genomic_DNA"/>
</dbReference>
<keyword evidence="3" id="KW-1185">Reference proteome</keyword>
<dbReference type="Proteomes" id="UP000291343">
    <property type="component" value="Unassembled WGS sequence"/>
</dbReference>